<dbReference type="PROSITE" id="PS50937">
    <property type="entry name" value="HTH_MERR_2"/>
    <property type="match status" value="1"/>
</dbReference>
<dbReference type="Proteomes" id="UP000228920">
    <property type="component" value="Unassembled WGS sequence"/>
</dbReference>
<sequence>MIQSVHIMLEEYPEILTIGEAAKILRVTRLTLKRWEQKGLIQPIRINVRGDRRYTKKQILALLGEPS</sequence>
<name>A0A2M7TKL5_UNCKA</name>
<dbReference type="InterPro" id="IPR000551">
    <property type="entry name" value="MerR-type_HTH_dom"/>
</dbReference>
<dbReference type="Pfam" id="PF13411">
    <property type="entry name" value="MerR_1"/>
    <property type="match status" value="1"/>
</dbReference>
<dbReference type="Gene3D" id="1.10.1660.10">
    <property type="match status" value="1"/>
</dbReference>
<dbReference type="AlphaFoldDB" id="A0A2M7TKL5"/>
<comment type="caution">
    <text evidence="2">The sequence shown here is derived from an EMBL/GenBank/DDBJ whole genome shotgun (WGS) entry which is preliminary data.</text>
</comment>
<dbReference type="SUPFAM" id="SSF46955">
    <property type="entry name" value="Putative DNA-binding domain"/>
    <property type="match status" value="1"/>
</dbReference>
<gene>
    <name evidence="2" type="ORF">COY32_01840</name>
</gene>
<dbReference type="EMBL" id="PFNL01000051">
    <property type="protein sequence ID" value="PIZ47402.1"/>
    <property type="molecule type" value="Genomic_DNA"/>
</dbReference>
<dbReference type="GO" id="GO:0006355">
    <property type="term" value="P:regulation of DNA-templated transcription"/>
    <property type="evidence" value="ECO:0007669"/>
    <property type="project" value="InterPro"/>
</dbReference>
<reference evidence="3" key="1">
    <citation type="submission" date="2017-09" db="EMBL/GenBank/DDBJ databases">
        <title>Depth-based differentiation of microbial function through sediment-hosted aquifers and enrichment of novel symbionts in the deep terrestrial subsurface.</title>
        <authorList>
            <person name="Probst A.J."/>
            <person name="Ladd B."/>
            <person name="Jarett J.K."/>
            <person name="Geller-Mcgrath D.E."/>
            <person name="Sieber C.M.K."/>
            <person name="Emerson J.B."/>
            <person name="Anantharaman K."/>
            <person name="Thomas B.C."/>
            <person name="Malmstrom R."/>
            <person name="Stieglmeier M."/>
            <person name="Klingl A."/>
            <person name="Woyke T."/>
            <person name="Ryan C.M."/>
            <person name="Banfield J.F."/>
        </authorList>
    </citation>
    <scope>NUCLEOTIDE SEQUENCE [LARGE SCALE GENOMIC DNA]</scope>
</reference>
<evidence type="ECO:0000313" key="2">
    <source>
        <dbReference type="EMBL" id="PIZ47402.1"/>
    </source>
</evidence>
<proteinExistence type="predicted"/>
<dbReference type="InterPro" id="IPR009061">
    <property type="entry name" value="DNA-bd_dom_put_sf"/>
</dbReference>
<dbReference type="GO" id="GO:0003677">
    <property type="term" value="F:DNA binding"/>
    <property type="evidence" value="ECO:0007669"/>
    <property type="project" value="InterPro"/>
</dbReference>
<evidence type="ECO:0000313" key="3">
    <source>
        <dbReference type="Proteomes" id="UP000228920"/>
    </source>
</evidence>
<feature type="domain" description="HTH merR-type" evidence="1">
    <location>
        <begin position="15"/>
        <end position="67"/>
    </location>
</feature>
<evidence type="ECO:0000259" key="1">
    <source>
        <dbReference type="PROSITE" id="PS50937"/>
    </source>
</evidence>
<accession>A0A2M7TKL5</accession>
<protein>
    <recommendedName>
        <fullName evidence="1">HTH merR-type domain-containing protein</fullName>
    </recommendedName>
</protein>
<organism evidence="2 3">
    <name type="scientific">candidate division WWE3 bacterium CG_4_10_14_0_2_um_filter_41_14</name>
    <dbReference type="NCBI Taxonomy" id="1975072"/>
    <lineage>
        <taxon>Bacteria</taxon>
        <taxon>Katanobacteria</taxon>
    </lineage>
</organism>